<dbReference type="PANTHER" id="PTHR14226:SF57">
    <property type="entry name" value="BLR7027 PROTEIN"/>
    <property type="match status" value="1"/>
</dbReference>
<dbReference type="GO" id="GO:0016042">
    <property type="term" value="P:lipid catabolic process"/>
    <property type="evidence" value="ECO:0007669"/>
    <property type="project" value="UniProtKB-UniRule"/>
</dbReference>
<feature type="short sequence motif" description="DGA/G" evidence="4">
    <location>
        <begin position="224"/>
        <end position="226"/>
    </location>
</feature>
<organism evidence="6 7">
    <name type="scientific">Rhodococcus ruber</name>
    <dbReference type="NCBI Taxonomy" id="1830"/>
    <lineage>
        <taxon>Bacteria</taxon>
        <taxon>Bacillati</taxon>
        <taxon>Actinomycetota</taxon>
        <taxon>Actinomycetes</taxon>
        <taxon>Mycobacteriales</taxon>
        <taxon>Nocardiaceae</taxon>
        <taxon>Rhodococcus</taxon>
    </lineage>
</organism>
<dbReference type="RefSeq" id="WP_040271341.1">
    <property type="nucleotide sequence ID" value="NZ_JAJNCM010000015.1"/>
</dbReference>
<keyword evidence="1 4" id="KW-0378">Hydrolase</keyword>
<feature type="short sequence motif" description="GXGXXG" evidence="4">
    <location>
        <begin position="21"/>
        <end position="26"/>
    </location>
</feature>
<proteinExistence type="predicted"/>
<dbReference type="EMBL" id="CCSD01000049">
    <property type="protein sequence ID" value="CDZ88246.1"/>
    <property type="molecule type" value="Genomic_DNA"/>
</dbReference>
<dbReference type="AlphaFoldDB" id="A0A098BKJ8"/>
<evidence type="ECO:0000259" key="5">
    <source>
        <dbReference type="PROSITE" id="PS51635"/>
    </source>
</evidence>
<dbReference type="PANTHER" id="PTHR14226">
    <property type="entry name" value="NEUROPATHY TARGET ESTERASE/SWISS CHEESE D.MELANOGASTER"/>
    <property type="match status" value="1"/>
</dbReference>
<evidence type="ECO:0000256" key="3">
    <source>
        <dbReference type="ARBA" id="ARBA00023098"/>
    </source>
</evidence>
<keyword evidence="2 4" id="KW-0442">Lipid degradation</keyword>
<gene>
    <name evidence="6" type="ORF">RHRU231_390163</name>
</gene>
<evidence type="ECO:0000256" key="1">
    <source>
        <dbReference type="ARBA" id="ARBA00022801"/>
    </source>
</evidence>
<reference evidence="6 7" key="1">
    <citation type="journal article" date="2014" name="Genome Announc.">
        <title>Draft Genome Sequence of Propane- and Butane-Oxidizing Actinobacterium Rhodococcus ruber IEGM 231.</title>
        <authorList>
            <person name="Ivshina I.B."/>
            <person name="Kuyukina M.S."/>
            <person name="Krivoruchko A.V."/>
            <person name="Barbe V."/>
            <person name="Fischer C."/>
        </authorList>
    </citation>
    <scope>NUCLEOTIDE SEQUENCE [LARGE SCALE GENOMIC DNA]</scope>
</reference>
<dbReference type="Gene3D" id="3.40.1090.10">
    <property type="entry name" value="Cytosolic phospholipase A2 catalytic domain"/>
    <property type="match status" value="1"/>
</dbReference>
<evidence type="ECO:0000313" key="7">
    <source>
        <dbReference type="Proteomes" id="UP000042997"/>
    </source>
</evidence>
<evidence type="ECO:0000256" key="2">
    <source>
        <dbReference type="ARBA" id="ARBA00022963"/>
    </source>
</evidence>
<dbReference type="GO" id="GO:0016787">
    <property type="term" value="F:hydrolase activity"/>
    <property type="evidence" value="ECO:0007669"/>
    <property type="project" value="UniProtKB-UniRule"/>
</dbReference>
<evidence type="ECO:0000256" key="4">
    <source>
        <dbReference type="PROSITE-ProRule" id="PRU01161"/>
    </source>
</evidence>
<keyword evidence="3 4" id="KW-0443">Lipid metabolism</keyword>
<dbReference type="SUPFAM" id="SSF52151">
    <property type="entry name" value="FabD/lysophospholipase-like"/>
    <property type="match status" value="1"/>
</dbReference>
<dbReference type="InterPro" id="IPR050301">
    <property type="entry name" value="NTE"/>
</dbReference>
<dbReference type="InterPro" id="IPR002641">
    <property type="entry name" value="PNPLA_dom"/>
</dbReference>
<evidence type="ECO:0000313" key="6">
    <source>
        <dbReference type="EMBL" id="CDZ88246.1"/>
    </source>
</evidence>
<dbReference type="PROSITE" id="PS51635">
    <property type="entry name" value="PNPLA"/>
    <property type="match status" value="1"/>
</dbReference>
<feature type="domain" description="PNPLA" evidence="5">
    <location>
        <begin position="17"/>
        <end position="237"/>
    </location>
</feature>
<accession>A0A098BKJ8</accession>
<name>A0A098BKJ8_9NOCA</name>
<feature type="short sequence motif" description="GXSXG" evidence="4">
    <location>
        <begin position="52"/>
        <end position="56"/>
    </location>
</feature>
<sequence>MAGRGTSGTHGRRRSALVVAGAGARGAYQAGAITTLLPRMTAHNGPPELLVGTSAGAINVVGLAAFADEGFPAASERLVDLWTGVDSSDVYSTVHSILGTGAAFVGQALGFPLTRLVSLLDTSPIRHTLQRLLPWDRLHENIRAGLVDAVAVATTSVDSGGTVVFVEKNDSVRLPEYDLRRNISYVETTLTVDHLLASSAVPILFRPVHITDPCAPQRTGWYIDGGLLLNTPIKPALLLGAGHVGVVATQPRVWPPPVVPRPNRHRRPAPDVAGVAALALRAMLGYRMIEDLHQLEFRNARIAETWAVAATDRPIGIDFAGPPLEDAGRIAEIAHAVVRNQSLVRQFVRNPAPSVVARLIGGDEEDRGDLLSFLLFDPEFTRAIAELGREHGAEPSSAQAAAELRA</sequence>
<protein>
    <submittedName>
        <fullName evidence="6">Phospholipase</fullName>
    </submittedName>
</protein>
<dbReference type="OrthoDB" id="4080114at2"/>
<feature type="active site" description="Nucleophile" evidence="4">
    <location>
        <position position="54"/>
    </location>
</feature>
<dbReference type="Proteomes" id="UP000042997">
    <property type="component" value="Unassembled WGS sequence"/>
</dbReference>
<feature type="active site" description="Proton acceptor" evidence="4">
    <location>
        <position position="224"/>
    </location>
</feature>
<dbReference type="Pfam" id="PF01734">
    <property type="entry name" value="Patatin"/>
    <property type="match status" value="1"/>
</dbReference>
<dbReference type="InterPro" id="IPR016035">
    <property type="entry name" value="Acyl_Trfase/lysoPLipase"/>
</dbReference>